<evidence type="ECO:0000313" key="1">
    <source>
        <dbReference type="EMBL" id="UJO13241.1"/>
    </source>
</evidence>
<sequence length="73" mass="8318">MDKIYEVTRDDFARIKGLAAAFKVTDFACYDFAYTLSTPWLHETAEKWYADGRGDGDVTMLEKAAILEDLAIY</sequence>
<reference evidence="1" key="1">
    <citation type="submission" date="2021-12" db="EMBL/GenBank/DDBJ databases">
        <authorList>
            <person name="Zaccaron A."/>
            <person name="Stergiopoulos I."/>
        </authorList>
    </citation>
    <scope>NUCLEOTIDE SEQUENCE</scope>
    <source>
        <strain evidence="1">Race5_Kim</strain>
    </source>
</reference>
<accession>A0A9Q8L9H5</accession>
<dbReference type="KEGG" id="ffu:CLAFUR5_02870"/>
<name>A0A9Q8L9H5_PASFU</name>
<dbReference type="RefSeq" id="XP_047757607.1">
    <property type="nucleotide sequence ID" value="XM_047902018.1"/>
</dbReference>
<evidence type="ECO:0000313" key="2">
    <source>
        <dbReference type="Proteomes" id="UP000756132"/>
    </source>
</evidence>
<reference evidence="1" key="2">
    <citation type="journal article" date="2022" name="Microb. Genom.">
        <title>A chromosome-scale genome assembly of the tomato pathogen Cladosporium fulvum reveals a compartmentalized genome architecture and the presence of a dispensable chromosome.</title>
        <authorList>
            <person name="Zaccaron A.Z."/>
            <person name="Chen L.H."/>
            <person name="Samaras A."/>
            <person name="Stergiopoulos I."/>
        </authorList>
    </citation>
    <scope>NUCLEOTIDE SEQUENCE</scope>
    <source>
        <strain evidence="1">Race5_Kim</strain>
    </source>
</reference>
<dbReference type="EMBL" id="CP090164">
    <property type="protein sequence ID" value="UJO13241.1"/>
    <property type="molecule type" value="Genomic_DNA"/>
</dbReference>
<dbReference type="GeneID" id="71982748"/>
<dbReference type="AlphaFoldDB" id="A0A9Q8L9H5"/>
<proteinExistence type="predicted"/>
<protein>
    <submittedName>
        <fullName evidence="1">Uncharacterized protein</fullName>
    </submittedName>
</protein>
<dbReference type="Proteomes" id="UP000756132">
    <property type="component" value="Chromosome 2"/>
</dbReference>
<keyword evidence="2" id="KW-1185">Reference proteome</keyword>
<gene>
    <name evidence="1" type="ORF">CLAFUR5_02870</name>
</gene>
<organism evidence="1 2">
    <name type="scientific">Passalora fulva</name>
    <name type="common">Tomato leaf mold</name>
    <name type="synonym">Cladosporium fulvum</name>
    <dbReference type="NCBI Taxonomy" id="5499"/>
    <lineage>
        <taxon>Eukaryota</taxon>
        <taxon>Fungi</taxon>
        <taxon>Dikarya</taxon>
        <taxon>Ascomycota</taxon>
        <taxon>Pezizomycotina</taxon>
        <taxon>Dothideomycetes</taxon>
        <taxon>Dothideomycetidae</taxon>
        <taxon>Mycosphaerellales</taxon>
        <taxon>Mycosphaerellaceae</taxon>
        <taxon>Fulvia</taxon>
    </lineage>
</organism>